<reference evidence="2" key="1">
    <citation type="submission" date="2023-11" db="EMBL/GenBank/DDBJ databases">
        <authorList>
            <person name="De Vega J J."/>
            <person name="De Vega J J."/>
        </authorList>
    </citation>
    <scope>NUCLEOTIDE SEQUENCE</scope>
</reference>
<comment type="caution">
    <text evidence="2">The sequence shown here is derived from an EMBL/GenBank/DDBJ whole genome shotgun (WGS) entry which is preliminary data.</text>
</comment>
<proteinExistence type="predicted"/>
<keyword evidence="3" id="KW-1185">Reference proteome</keyword>
<name>A0AAD2K6H2_9AGAR</name>
<organism evidence="2 3">
    <name type="scientific">Mycena citricolor</name>
    <dbReference type="NCBI Taxonomy" id="2018698"/>
    <lineage>
        <taxon>Eukaryota</taxon>
        <taxon>Fungi</taxon>
        <taxon>Dikarya</taxon>
        <taxon>Basidiomycota</taxon>
        <taxon>Agaricomycotina</taxon>
        <taxon>Agaricomycetes</taxon>
        <taxon>Agaricomycetidae</taxon>
        <taxon>Agaricales</taxon>
        <taxon>Marasmiineae</taxon>
        <taxon>Mycenaceae</taxon>
        <taxon>Mycena</taxon>
    </lineage>
</organism>
<protein>
    <submittedName>
        <fullName evidence="2">Uncharacterized protein</fullName>
    </submittedName>
</protein>
<evidence type="ECO:0000256" key="1">
    <source>
        <dbReference type="SAM" id="MobiDB-lite"/>
    </source>
</evidence>
<dbReference type="Proteomes" id="UP001295794">
    <property type="component" value="Unassembled WGS sequence"/>
</dbReference>
<feature type="region of interest" description="Disordered" evidence="1">
    <location>
        <begin position="1"/>
        <end position="34"/>
    </location>
</feature>
<dbReference type="AlphaFoldDB" id="A0AAD2K6H2"/>
<gene>
    <name evidence="2" type="ORF">MYCIT1_LOCUS33035</name>
</gene>
<sequence length="34" mass="3690">MRALLLTSVPAHRSGTRLDSTEPRGVTSPQITLQ</sequence>
<evidence type="ECO:0000313" key="2">
    <source>
        <dbReference type="EMBL" id="CAK5281787.1"/>
    </source>
</evidence>
<evidence type="ECO:0000313" key="3">
    <source>
        <dbReference type="Proteomes" id="UP001295794"/>
    </source>
</evidence>
<accession>A0AAD2K6H2</accession>
<dbReference type="EMBL" id="CAVNYO010000444">
    <property type="protein sequence ID" value="CAK5281787.1"/>
    <property type="molecule type" value="Genomic_DNA"/>
</dbReference>